<evidence type="ECO:0000313" key="3">
    <source>
        <dbReference type="Proteomes" id="UP001355207"/>
    </source>
</evidence>
<reference evidence="2 3" key="1">
    <citation type="submission" date="2024-01" db="EMBL/GenBank/DDBJ databases">
        <title>Comparative genomics of Cryptococcus and Kwoniella reveals pathogenesis evolution and contrasting modes of karyotype evolution via chromosome fusion or intercentromeric recombination.</title>
        <authorList>
            <person name="Coelho M.A."/>
            <person name="David-Palma M."/>
            <person name="Shea T."/>
            <person name="Bowers K."/>
            <person name="McGinley-Smith S."/>
            <person name="Mohammad A.W."/>
            <person name="Gnirke A."/>
            <person name="Yurkov A.M."/>
            <person name="Nowrousian M."/>
            <person name="Sun S."/>
            <person name="Cuomo C.A."/>
            <person name="Heitman J."/>
        </authorList>
    </citation>
    <scope>NUCLEOTIDE SEQUENCE [LARGE SCALE GENOMIC DNA]</scope>
    <source>
        <strain evidence="2 3">CBS 6074</strain>
    </source>
</reference>
<evidence type="ECO:0000313" key="2">
    <source>
        <dbReference type="EMBL" id="WWC89357.1"/>
    </source>
</evidence>
<dbReference type="Pfam" id="PF00856">
    <property type="entry name" value="SET"/>
    <property type="match status" value="1"/>
</dbReference>
<proteinExistence type="predicted"/>
<dbReference type="SUPFAM" id="SSF82199">
    <property type="entry name" value="SET domain"/>
    <property type="match status" value="1"/>
</dbReference>
<dbReference type="AlphaFoldDB" id="A0AAX4JVJ3"/>
<sequence length="249" mass="28331">MSVRKGNDEPPPPNWPSGIIYLNKSRISPTFPKEIISFISPLSTKSRYETKPIKHPSSTIQIKKIDIQGHPAKGQYGLFAKNKIKPNTLIIPYLGLIHFSLTIDQEYQNEIDHDQSLLDKGEEEEDIMKDDIIKRQQYDDSEHESSDYDLSLLRISSSDIQNPWKGKYHISIGIDASKMGNSARFVNDYRGIPGISKPNAEFRLGKGENGDLRMEIWSLNEKQIDSKGIQKGQEILISYGKSWWGARKG</sequence>
<accession>A0AAX4JVJ3</accession>
<protein>
    <recommendedName>
        <fullName evidence="1">SET domain-containing protein</fullName>
    </recommendedName>
</protein>
<name>A0AAX4JVJ3_9TREE</name>
<keyword evidence="3" id="KW-1185">Reference proteome</keyword>
<evidence type="ECO:0000259" key="1">
    <source>
        <dbReference type="PROSITE" id="PS50280"/>
    </source>
</evidence>
<dbReference type="RefSeq" id="XP_066076120.1">
    <property type="nucleotide sequence ID" value="XM_066220023.1"/>
</dbReference>
<dbReference type="EMBL" id="CP144102">
    <property type="protein sequence ID" value="WWC89357.1"/>
    <property type="molecule type" value="Genomic_DNA"/>
</dbReference>
<dbReference type="Gene3D" id="2.170.270.10">
    <property type="entry name" value="SET domain"/>
    <property type="match status" value="1"/>
</dbReference>
<organism evidence="2 3">
    <name type="scientific">Kwoniella dendrophila CBS 6074</name>
    <dbReference type="NCBI Taxonomy" id="1295534"/>
    <lineage>
        <taxon>Eukaryota</taxon>
        <taxon>Fungi</taxon>
        <taxon>Dikarya</taxon>
        <taxon>Basidiomycota</taxon>
        <taxon>Agaricomycotina</taxon>
        <taxon>Tremellomycetes</taxon>
        <taxon>Tremellales</taxon>
        <taxon>Cryptococcaceae</taxon>
        <taxon>Kwoniella</taxon>
    </lineage>
</organism>
<dbReference type="SMART" id="SM00317">
    <property type="entry name" value="SET"/>
    <property type="match status" value="1"/>
</dbReference>
<feature type="domain" description="SET" evidence="1">
    <location>
        <begin position="58"/>
        <end position="240"/>
    </location>
</feature>
<dbReference type="InterPro" id="IPR046341">
    <property type="entry name" value="SET_dom_sf"/>
</dbReference>
<dbReference type="GeneID" id="91094949"/>
<dbReference type="Proteomes" id="UP001355207">
    <property type="component" value="Chromosome 5"/>
</dbReference>
<dbReference type="PROSITE" id="PS50280">
    <property type="entry name" value="SET"/>
    <property type="match status" value="1"/>
</dbReference>
<dbReference type="InterPro" id="IPR001214">
    <property type="entry name" value="SET_dom"/>
</dbReference>
<gene>
    <name evidence="2" type="ORF">L201_004279</name>
</gene>